<keyword evidence="8" id="KW-0326">Glycosidase</keyword>
<dbReference type="GO" id="GO:0000272">
    <property type="term" value="P:polysaccharide catabolic process"/>
    <property type="evidence" value="ECO:0007669"/>
    <property type="project" value="TreeGrafter"/>
</dbReference>
<dbReference type="Proteomes" id="UP000284751">
    <property type="component" value="Unassembled WGS sequence"/>
</dbReference>
<dbReference type="Gene3D" id="2.60.40.1180">
    <property type="entry name" value="Golgi alpha-mannosidase II"/>
    <property type="match status" value="1"/>
</dbReference>
<evidence type="ECO:0000256" key="5">
    <source>
        <dbReference type="ARBA" id="ARBA00012670"/>
    </source>
</evidence>
<evidence type="ECO:0000256" key="3">
    <source>
        <dbReference type="ARBA" id="ARBA00007186"/>
    </source>
</evidence>
<dbReference type="Pfam" id="PF22848">
    <property type="entry name" value="ASD1_dom"/>
    <property type="match status" value="1"/>
</dbReference>
<keyword evidence="7" id="KW-0119">Carbohydrate metabolism</keyword>
<dbReference type="GO" id="GO:0046556">
    <property type="term" value="F:alpha-L-arabinofuranosidase activity"/>
    <property type="evidence" value="ECO:0007669"/>
    <property type="project" value="UniProtKB-EC"/>
</dbReference>
<name>A0A412AX89_9FIRM</name>
<dbReference type="InterPro" id="IPR017853">
    <property type="entry name" value="GH"/>
</dbReference>
<dbReference type="SMART" id="SM00813">
    <property type="entry name" value="Alpha-L-AF_C"/>
    <property type="match status" value="1"/>
</dbReference>
<comment type="catalytic activity">
    <reaction evidence="1">
        <text>Hydrolysis of terminal non-reducing alpha-L-arabinofuranoside residues in alpha-L-arabinosides.</text>
        <dbReference type="EC" id="3.2.1.55"/>
    </reaction>
</comment>
<dbReference type="InterPro" id="IPR055235">
    <property type="entry name" value="ASD1_cat"/>
</dbReference>
<evidence type="ECO:0000256" key="4">
    <source>
        <dbReference type="ARBA" id="ARBA00011165"/>
    </source>
</evidence>
<comment type="pathway">
    <text evidence="2">Glycan metabolism.</text>
</comment>
<dbReference type="AlphaFoldDB" id="A0A412AX89"/>
<dbReference type="SUPFAM" id="SSF51445">
    <property type="entry name" value="(Trans)glycosidases"/>
    <property type="match status" value="1"/>
</dbReference>
<evidence type="ECO:0000313" key="11">
    <source>
        <dbReference type="Proteomes" id="UP000284751"/>
    </source>
</evidence>
<protein>
    <recommendedName>
        <fullName evidence="5">non-reducing end alpha-L-arabinofuranosidase</fullName>
        <ecNumber evidence="5">3.2.1.55</ecNumber>
    </recommendedName>
</protein>
<proteinExistence type="inferred from homology"/>
<reference evidence="10 11" key="1">
    <citation type="submission" date="2018-08" db="EMBL/GenBank/DDBJ databases">
        <title>A genome reference for cultivated species of the human gut microbiota.</title>
        <authorList>
            <person name="Zou Y."/>
            <person name="Xue W."/>
            <person name="Luo G."/>
        </authorList>
    </citation>
    <scope>NUCLEOTIDE SEQUENCE [LARGE SCALE GENOMIC DNA]</scope>
    <source>
        <strain evidence="10 11">AF28-26</strain>
    </source>
</reference>
<evidence type="ECO:0000256" key="7">
    <source>
        <dbReference type="ARBA" id="ARBA00023277"/>
    </source>
</evidence>
<organism evidence="10 11">
    <name type="scientific">[Clostridium] leptum</name>
    <dbReference type="NCBI Taxonomy" id="1535"/>
    <lineage>
        <taxon>Bacteria</taxon>
        <taxon>Bacillati</taxon>
        <taxon>Bacillota</taxon>
        <taxon>Clostridia</taxon>
        <taxon>Eubacteriales</taxon>
        <taxon>Oscillospiraceae</taxon>
        <taxon>Oscillospiraceae incertae sedis</taxon>
    </lineage>
</organism>
<sequence length="497" mass="56443">MKKLRVTIDPLQEKGKINRELYGQFIEQAGRIVYGGLFVGKDSPIPNEDGVRLDVIQAYRDIQVPLLHWPGGGVADSYHWMDGVGPQEERKPLINRWTHQVEDNSFGTHEFFNLCEALGCEPYLVFNVGSATVRETASWLEYITFDGDTEMTRLRKKNGREKPWRLKYICMGNEWWFYETAQGYAEDYRRYSQFAREYGDNKLVRLLRGPQHFSYEHTDLLAGLVEPGSFDAMTLYQIIPSVPEGGGQSMQGGPIVSGGSVEFTKEEYYAALQNALKIDGSISRHLGILNRRTGNQGVKLAIDEWGTWYRQEKPEELWSMHMTMRDALIAAAVLNIYNQRSKDLLLCSLCMSINALCSILETKGDQLVKTPVYYVFRMYQNHQDAVLVHSFVEEDTVSFQGQELPCVSCSVSKKGETLLATLVNCSLERDYALEIELPHWSCRQCEGEILTGEIHSHNTFDAPCTVFPRAFTDFQIEGGLLRLTLPKASIISLTLAP</sequence>
<comment type="subunit">
    <text evidence="4">Homohexamer; trimer of dimers.</text>
</comment>
<dbReference type="Pfam" id="PF06964">
    <property type="entry name" value="Alpha-L-AF_C"/>
    <property type="match status" value="1"/>
</dbReference>
<accession>A0A412AX89</accession>
<dbReference type="InterPro" id="IPR010720">
    <property type="entry name" value="Alpha-L-AF_C"/>
</dbReference>
<dbReference type="PANTHER" id="PTHR43576">
    <property type="entry name" value="ALPHA-L-ARABINOFURANOSIDASE C-RELATED"/>
    <property type="match status" value="1"/>
</dbReference>
<evidence type="ECO:0000256" key="1">
    <source>
        <dbReference type="ARBA" id="ARBA00001462"/>
    </source>
</evidence>
<comment type="similarity">
    <text evidence="3">Belongs to the glycosyl hydrolase 51 family.</text>
</comment>
<gene>
    <name evidence="10" type="ORF">DWY99_07005</name>
</gene>
<dbReference type="InterPro" id="IPR013780">
    <property type="entry name" value="Glyco_hydro_b"/>
</dbReference>
<evidence type="ECO:0000256" key="8">
    <source>
        <dbReference type="ARBA" id="ARBA00023295"/>
    </source>
</evidence>
<dbReference type="EC" id="3.2.1.55" evidence="5"/>
<evidence type="ECO:0000259" key="9">
    <source>
        <dbReference type="SMART" id="SM00813"/>
    </source>
</evidence>
<dbReference type="PANTHER" id="PTHR43576:SF2">
    <property type="entry name" value="INTRACELLULAR EXO-ALPHA-L-ARABINOFURANOSIDASE 2"/>
    <property type="match status" value="1"/>
</dbReference>
<dbReference type="SUPFAM" id="SSF51011">
    <property type="entry name" value="Glycosyl hydrolase domain"/>
    <property type="match status" value="1"/>
</dbReference>
<comment type="caution">
    <text evidence="10">The sequence shown here is derived from an EMBL/GenBank/DDBJ whole genome shotgun (WGS) entry which is preliminary data.</text>
</comment>
<dbReference type="EMBL" id="QRTC01000023">
    <property type="protein sequence ID" value="RGQ40879.1"/>
    <property type="molecule type" value="Genomic_DNA"/>
</dbReference>
<dbReference type="GO" id="GO:0046373">
    <property type="term" value="P:L-arabinose metabolic process"/>
    <property type="evidence" value="ECO:0007669"/>
    <property type="project" value="InterPro"/>
</dbReference>
<evidence type="ECO:0000256" key="2">
    <source>
        <dbReference type="ARBA" id="ARBA00004881"/>
    </source>
</evidence>
<evidence type="ECO:0000313" key="10">
    <source>
        <dbReference type="EMBL" id="RGQ40879.1"/>
    </source>
</evidence>
<evidence type="ECO:0000256" key="6">
    <source>
        <dbReference type="ARBA" id="ARBA00022801"/>
    </source>
</evidence>
<feature type="domain" description="Alpha-L-arabinofuranosidase C-terminal" evidence="9">
    <location>
        <begin position="303"/>
        <end position="489"/>
    </location>
</feature>
<dbReference type="Gene3D" id="3.20.20.80">
    <property type="entry name" value="Glycosidases"/>
    <property type="match status" value="1"/>
</dbReference>
<keyword evidence="6" id="KW-0378">Hydrolase</keyword>